<organism evidence="1 2">
    <name type="scientific">Campylobacter hyointestinalis subsp. hyointestinalis</name>
    <dbReference type="NCBI Taxonomy" id="91352"/>
    <lineage>
        <taxon>Bacteria</taxon>
        <taxon>Pseudomonadati</taxon>
        <taxon>Campylobacterota</taxon>
        <taxon>Epsilonproteobacteria</taxon>
        <taxon>Campylobacterales</taxon>
        <taxon>Campylobacteraceae</taxon>
        <taxon>Campylobacter</taxon>
    </lineage>
</organism>
<name>A0A9W5ANR4_CAMHY</name>
<evidence type="ECO:0000313" key="2">
    <source>
        <dbReference type="Proteomes" id="UP000052245"/>
    </source>
</evidence>
<dbReference type="AlphaFoldDB" id="A0A9W5ANR4"/>
<gene>
    <name evidence="1" type="ORF">ERS739223_00635</name>
</gene>
<proteinExistence type="predicted"/>
<protein>
    <submittedName>
        <fullName evidence="1">Uncharacterized protein</fullName>
    </submittedName>
</protein>
<comment type="caution">
    <text evidence="1">The sequence shown here is derived from an EMBL/GenBank/DDBJ whole genome shotgun (WGS) entry which is preliminary data.</text>
</comment>
<reference evidence="1 2" key="1">
    <citation type="submission" date="2015-11" db="EMBL/GenBank/DDBJ databases">
        <authorList>
            <consortium name="Pathogen Informatics"/>
        </authorList>
    </citation>
    <scope>NUCLEOTIDE SEQUENCE [LARGE SCALE GENOMIC DNA]</scope>
    <source>
        <strain evidence="1 2">007A-0283</strain>
    </source>
</reference>
<dbReference type="Proteomes" id="UP000052245">
    <property type="component" value="Unassembled WGS sequence"/>
</dbReference>
<dbReference type="RefSeq" id="WP_277934188.1">
    <property type="nucleotide sequence ID" value="NZ_FAUY01000004.1"/>
</dbReference>
<evidence type="ECO:0000313" key="1">
    <source>
        <dbReference type="EMBL" id="CUU76582.1"/>
    </source>
</evidence>
<sequence length="40" mass="4509">MNNDFFQKLGDSIKDILEVIKQASMSDQITQIIKAKKVVA</sequence>
<dbReference type="EMBL" id="FAVC01000001">
    <property type="protein sequence ID" value="CUU76582.1"/>
    <property type="molecule type" value="Genomic_DNA"/>
</dbReference>
<accession>A0A9W5ANR4</accession>